<dbReference type="PANTHER" id="PTHR30409:SF1">
    <property type="entry name" value="CARBAMATE KINASE-RELATED"/>
    <property type="match status" value="1"/>
</dbReference>
<dbReference type="Gene3D" id="3.40.1160.10">
    <property type="entry name" value="Acetylglutamate kinase-like"/>
    <property type="match status" value="1"/>
</dbReference>
<keyword evidence="4" id="KW-1185">Reference proteome</keyword>
<accession>A0ABW5GRB2</accession>
<evidence type="ECO:0000313" key="4">
    <source>
        <dbReference type="Proteomes" id="UP001597419"/>
    </source>
</evidence>
<evidence type="ECO:0000313" key="3">
    <source>
        <dbReference type="EMBL" id="MFD2463396.1"/>
    </source>
</evidence>
<protein>
    <recommendedName>
        <fullName evidence="5">Carbamate kinase</fullName>
    </recommendedName>
</protein>
<dbReference type="RefSeq" id="WP_345400069.1">
    <property type="nucleotide sequence ID" value="NZ_BAABHG010000011.1"/>
</dbReference>
<sequence length="168" mass="17910">MVALGGNALLRRGEAPESAIQERHVLAAAKALAPLAREHRLVLTHGNGPQVGLLAMENENDPALGRPYPFDVLGAQTQGMIGYWLVNALRAAAGLTAACVLTRTRVRSDDPAFARLTTFVSPEYDEAASREAATPQDWWGGTARRRDAGGGSGWPRCATWVLLVVPAT</sequence>
<dbReference type="Proteomes" id="UP001597419">
    <property type="component" value="Unassembled WGS sequence"/>
</dbReference>
<organism evidence="3 4">
    <name type="scientific">Amycolatopsis samaneae</name>
    <dbReference type="NCBI Taxonomy" id="664691"/>
    <lineage>
        <taxon>Bacteria</taxon>
        <taxon>Bacillati</taxon>
        <taxon>Actinomycetota</taxon>
        <taxon>Actinomycetes</taxon>
        <taxon>Pseudonocardiales</taxon>
        <taxon>Pseudonocardiaceae</taxon>
        <taxon>Amycolatopsis</taxon>
    </lineage>
</organism>
<dbReference type="InterPro" id="IPR003964">
    <property type="entry name" value="Carb_kinase"/>
</dbReference>
<dbReference type="InterPro" id="IPR036393">
    <property type="entry name" value="AceGlu_kinase-like_sf"/>
</dbReference>
<keyword evidence="1" id="KW-0808">Transferase</keyword>
<gene>
    <name evidence="3" type="ORF">ACFSYJ_32625</name>
</gene>
<evidence type="ECO:0000256" key="1">
    <source>
        <dbReference type="ARBA" id="ARBA00022679"/>
    </source>
</evidence>
<proteinExistence type="predicted"/>
<comment type="caution">
    <text evidence="3">The sequence shown here is derived from an EMBL/GenBank/DDBJ whole genome shotgun (WGS) entry which is preliminary data.</text>
</comment>
<evidence type="ECO:0008006" key="5">
    <source>
        <dbReference type="Google" id="ProtNLM"/>
    </source>
</evidence>
<name>A0ABW5GRB2_9PSEU</name>
<dbReference type="EMBL" id="JBHUKU010000021">
    <property type="protein sequence ID" value="MFD2463396.1"/>
    <property type="molecule type" value="Genomic_DNA"/>
</dbReference>
<keyword evidence="2" id="KW-0418">Kinase</keyword>
<reference evidence="4" key="1">
    <citation type="journal article" date="2019" name="Int. J. Syst. Evol. Microbiol.">
        <title>The Global Catalogue of Microorganisms (GCM) 10K type strain sequencing project: providing services to taxonomists for standard genome sequencing and annotation.</title>
        <authorList>
            <consortium name="The Broad Institute Genomics Platform"/>
            <consortium name="The Broad Institute Genome Sequencing Center for Infectious Disease"/>
            <person name="Wu L."/>
            <person name="Ma J."/>
        </authorList>
    </citation>
    <scope>NUCLEOTIDE SEQUENCE [LARGE SCALE GENOMIC DNA]</scope>
    <source>
        <strain evidence="4">CGMCC 4.7643</strain>
    </source>
</reference>
<dbReference type="SUPFAM" id="SSF53633">
    <property type="entry name" value="Carbamate kinase-like"/>
    <property type="match status" value="1"/>
</dbReference>
<dbReference type="PANTHER" id="PTHR30409">
    <property type="entry name" value="CARBAMATE KINASE"/>
    <property type="match status" value="1"/>
</dbReference>
<evidence type="ECO:0000256" key="2">
    <source>
        <dbReference type="ARBA" id="ARBA00022777"/>
    </source>
</evidence>
<dbReference type="PRINTS" id="PR01469">
    <property type="entry name" value="CARBMTKINASE"/>
</dbReference>